<protein>
    <submittedName>
        <fullName evidence="2">Uncharacterized protein</fullName>
    </submittedName>
</protein>
<feature type="region of interest" description="Disordered" evidence="1">
    <location>
        <begin position="24"/>
        <end position="61"/>
    </location>
</feature>
<comment type="caution">
    <text evidence="2">The sequence shown here is derived from an EMBL/GenBank/DDBJ whole genome shotgun (WGS) entry which is preliminary data.</text>
</comment>
<dbReference type="AlphaFoldDB" id="A0A0V1LKK0"/>
<keyword evidence="3" id="KW-1185">Reference proteome</keyword>
<reference evidence="2 3" key="1">
    <citation type="submission" date="2015-05" db="EMBL/GenBank/DDBJ databases">
        <title>Evolution of Trichinella species and genotypes.</title>
        <authorList>
            <person name="Korhonen P.K."/>
            <person name="Edoardo P."/>
            <person name="Giuseppe L.R."/>
            <person name="Gasser R.B."/>
        </authorList>
    </citation>
    <scope>NUCLEOTIDE SEQUENCE [LARGE SCALE GENOMIC DNA]</scope>
    <source>
        <strain evidence="2">ISS10</strain>
    </source>
</reference>
<dbReference type="Proteomes" id="UP000054721">
    <property type="component" value="Unassembled WGS sequence"/>
</dbReference>
<sequence>MDCSLDAKRRQYEAMAMIRKRKSQIIRPSKANKQKSKQGKAQHQGYHGTASMSGKFGVAPA</sequence>
<name>A0A0V1LKK0_9BILA</name>
<evidence type="ECO:0000256" key="1">
    <source>
        <dbReference type="SAM" id="MobiDB-lite"/>
    </source>
</evidence>
<feature type="compositionally biased region" description="Basic residues" evidence="1">
    <location>
        <begin position="24"/>
        <end position="40"/>
    </location>
</feature>
<organism evidence="2 3">
    <name type="scientific">Trichinella nativa</name>
    <dbReference type="NCBI Taxonomy" id="6335"/>
    <lineage>
        <taxon>Eukaryota</taxon>
        <taxon>Metazoa</taxon>
        <taxon>Ecdysozoa</taxon>
        <taxon>Nematoda</taxon>
        <taxon>Enoplea</taxon>
        <taxon>Dorylaimia</taxon>
        <taxon>Trichinellida</taxon>
        <taxon>Trichinellidae</taxon>
        <taxon>Trichinella</taxon>
    </lineage>
</organism>
<dbReference type="EMBL" id="JYDW01000033">
    <property type="protein sequence ID" value="KRZ60053.1"/>
    <property type="molecule type" value="Genomic_DNA"/>
</dbReference>
<evidence type="ECO:0000313" key="2">
    <source>
        <dbReference type="EMBL" id="KRZ60053.1"/>
    </source>
</evidence>
<dbReference type="OrthoDB" id="10569629at2759"/>
<evidence type="ECO:0000313" key="3">
    <source>
        <dbReference type="Proteomes" id="UP000054721"/>
    </source>
</evidence>
<gene>
    <name evidence="2" type="ORF">T02_9464</name>
</gene>
<accession>A0A0V1LKK0</accession>
<proteinExistence type="predicted"/>